<feature type="transmembrane region" description="Helical" evidence="6">
    <location>
        <begin position="100"/>
        <end position="122"/>
    </location>
</feature>
<keyword evidence="8" id="KW-1185">Reference proteome</keyword>
<evidence type="ECO:0000256" key="1">
    <source>
        <dbReference type="ARBA" id="ARBA00004141"/>
    </source>
</evidence>
<dbReference type="Pfam" id="PF01925">
    <property type="entry name" value="TauE"/>
    <property type="match status" value="1"/>
</dbReference>
<evidence type="ECO:0000313" key="8">
    <source>
        <dbReference type="Proteomes" id="UP000005953"/>
    </source>
</evidence>
<evidence type="ECO:0000256" key="6">
    <source>
        <dbReference type="RuleBase" id="RU363041"/>
    </source>
</evidence>
<name>A4BHK6_9GAMM</name>
<keyword evidence="5 6" id="KW-0472">Membrane</keyword>
<dbReference type="RefSeq" id="WP_008043659.1">
    <property type="nucleotide sequence ID" value="NZ_CH724150.1"/>
</dbReference>
<feature type="transmembrane region" description="Helical" evidence="6">
    <location>
        <begin position="71"/>
        <end position="94"/>
    </location>
</feature>
<feature type="transmembrane region" description="Helical" evidence="6">
    <location>
        <begin position="188"/>
        <end position="205"/>
    </location>
</feature>
<dbReference type="InterPro" id="IPR002781">
    <property type="entry name" value="TM_pro_TauE-like"/>
</dbReference>
<dbReference type="AlphaFoldDB" id="A4BHK6"/>
<dbReference type="Proteomes" id="UP000005953">
    <property type="component" value="Unassembled WGS sequence"/>
</dbReference>
<accession>A4BHK6</accession>
<feature type="transmembrane region" description="Helical" evidence="6">
    <location>
        <begin position="28"/>
        <end position="50"/>
    </location>
</feature>
<dbReference type="PANTHER" id="PTHR43701">
    <property type="entry name" value="MEMBRANE TRANSPORTER PROTEIN MJ0441-RELATED"/>
    <property type="match status" value="1"/>
</dbReference>
<feature type="transmembrane region" description="Helical" evidence="6">
    <location>
        <begin position="238"/>
        <end position="256"/>
    </location>
</feature>
<gene>
    <name evidence="7" type="ORF">MED297_16729</name>
</gene>
<dbReference type="EMBL" id="AAOE01000021">
    <property type="protein sequence ID" value="EAR08404.1"/>
    <property type="molecule type" value="Genomic_DNA"/>
</dbReference>
<keyword evidence="4 6" id="KW-1133">Transmembrane helix</keyword>
<sequence>MEILFLILTGAVVGLVVGITGVGGGALMTPVLLMFGFPAHIAIGTDLWFAALTKSGGLIAHQKKGHIRWSIVLNLAAGSLPAAVLTGLALTFWFGSAENYASLLKTALGFMLILTSIVLIFRSRLTRHYGRRSNNLIARKFSIKLLLAGAALGSLVTLSSVGAGAIGTAVLMLMFPYLIPKQVVGTDIAHAVPLTVIAGAVHLYLGNVDFQLLGALLMGSLPAIYVGSALSGKIPSRLMQPVLATLLMLLGMKYAIF</sequence>
<evidence type="ECO:0000256" key="2">
    <source>
        <dbReference type="ARBA" id="ARBA00009142"/>
    </source>
</evidence>
<dbReference type="InterPro" id="IPR051598">
    <property type="entry name" value="TSUP/Inactive_protease-like"/>
</dbReference>
<keyword evidence="6" id="KW-1003">Cell membrane</keyword>
<keyword evidence="3 6" id="KW-0812">Transmembrane</keyword>
<dbReference type="PANTHER" id="PTHR43701:SF2">
    <property type="entry name" value="MEMBRANE TRANSPORTER PROTEIN YJNA-RELATED"/>
    <property type="match status" value="1"/>
</dbReference>
<evidence type="ECO:0000256" key="5">
    <source>
        <dbReference type="ARBA" id="ARBA00023136"/>
    </source>
</evidence>
<dbReference type="HOGENOM" id="CLU_045498_1_0_6"/>
<dbReference type="STRING" id="314283.MED297_16729"/>
<evidence type="ECO:0000313" key="7">
    <source>
        <dbReference type="EMBL" id="EAR08404.1"/>
    </source>
</evidence>
<reference evidence="7 8" key="1">
    <citation type="submission" date="2006-02" db="EMBL/GenBank/DDBJ databases">
        <authorList>
            <person name="Pinhassi J."/>
            <person name="Pedros-Alio C."/>
            <person name="Ferriera S."/>
            <person name="Johnson J."/>
            <person name="Kravitz S."/>
            <person name="Halpern A."/>
            <person name="Remington K."/>
            <person name="Beeson K."/>
            <person name="Tran B."/>
            <person name="Rogers Y.-H."/>
            <person name="Friedman R."/>
            <person name="Venter J.C."/>
        </authorList>
    </citation>
    <scope>NUCLEOTIDE SEQUENCE [LARGE SCALE GENOMIC DNA]</scope>
    <source>
        <strain evidence="7 8">MED297</strain>
    </source>
</reference>
<protein>
    <recommendedName>
        <fullName evidence="6">Probable membrane transporter protein</fullName>
    </recommendedName>
</protein>
<comment type="subcellular location">
    <subcellularLocation>
        <location evidence="6">Cell membrane</location>
        <topology evidence="6">Multi-pass membrane protein</topology>
    </subcellularLocation>
    <subcellularLocation>
        <location evidence="1">Membrane</location>
        <topology evidence="1">Multi-pass membrane protein</topology>
    </subcellularLocation>
</comment>
<comment type="caution">
    <text evidence="7">The sequence shown here is derived from an EMBL/GenBank/DDBJ whole genome shotgun (WGS) entry which is preliminary data.</text>
</comment>
<dbReference type="OrthoDB" id="5189995at2"/>
<dbReference type="GO" id="GO:0005886">
    <property type="term" value="C:plasma membrane"/>
    <property type="evidence" value="ECO:0007669"/>
    <property type="project" value="UniProtKB-SubCell"/>
</dbReference>
<comment type="similarity">
    <text evidence="2 6">Belongs to the 4-toluene sulfonate uptake permease (TSUP) (TC 2.A.102) family.</text>
</comment>
<organism evidence="7 8">
    <name type="scientific">Reinekea blandensis MED297</name>
    <dbReference type="NCBI Taxonomy" id="314283"/>
    <lineage>
        <taxon>Bacteria</taxon>
        <taxon>Pseudomonadati</taxon>
        <taxon>Pseudomonadota</taxon>
        <taxon>Gammaproteobacteria</taxon>
        <taxon>Oceanospirillales</taxon>
        <taxon>Saccharospirillaceae</taxon>
        <taxon>Reinekea</taxon>
    </lineage>
</organism>
<proteinExistence type="inferred from homology"/>
<evidence type="ECO:0000256" key="4">
    <source>
        <dbReference type="ARBA" id="ARBA00022989"/>
    </source>
</evidence>
<feature type="transmembrane region" description="Helical" evidence="6">
    <location>
        <begin position="143"/>
        <end position="176"/>
    </location>
</feature>
<feature type="transmembrane region" description="Helical" evidence="6">
    <location>
        <begin position="212"/>
        <end position="232"/>
    </location>
</feature>
<evidence type="ECO:0000256" key="3">
    <source>
        <dbReference type="ARBA" id="ARBA00022692"/>
    </source>
</evidence>